<name>A0A3M3JA64_9PSED</name>
<evidence type="ECO:0000313" key="1">
    <source>
        <dbReference type="EMBL" id="RMN07712.1"/>
    </source>
</evidence>
<evidence type="ECO:0000313" key="2">
    <source>
        <dbReference type="Proteomes" id="UP000271468"/>
    </source>
</evidence>
<reference evidence="1 2" key="1">
    <citation type="submission" date="2018-08" db="EMBL/GenBank/DDBJ databases">
        <title>Recombination of ecologically and evolutionarily significant loci maintains genetic cohesion in the Pseudomonas syringae species complex.</title>
        <authorList>
            <person name="Dillon M."/>
            <person name="Thakur S."/>
            <person name="Almeida R.N.D."/>
            <person name="Weir B.S."/>
            <person name="Guttman D.S."/>
        </authorList>
    </citation>
    <scope>NUCLEOTIDE SEQUENCE [LARGE SCALE GENOMIC DNA]</scope>
    <source>
        <strain evidence="1 2">ICMP 12341</strain>
    </source>
</reference>
<dbReference type="EMBL" id="RBOV01000357">
    <property type="protein sequence ID" value="RMN07712.1"/>
    <property type="molecule type" value="Genomic_DNA"/>
</dbReference>
<dbReference type="AlphaFoldDB" id="A0A3M3JA64"/>
<accession>A0A3M3JA64</accession>
<dbReference type="Proteomes" id="UP000271468">
    <property type="component" value="Unassembled WGS sequence"/>
</dbReference>
<comment type="caution">
    <text evidence="1">The sequence shown here is derived from an EMBL/GenBank/DDBJ whole genome shotgun (WGS) entry which is preliminary data.</text>
</comment>
<sequence length="74" mass="8574">MTQFSSLISSPPDRENLVFEIWSGTEQLAEVSREPGRPVEFVIFPTADGRKWHFKLEEFMTLMDKAVKKLQQTS</sequence>
<protein>
    <submittedName>
        <fullName evidence="1">Uncharacterized protein</fullName>
    </submittedName>
</protein>
<gene>
    <name evidence="1" type="ORF">ALQ65_200134</name>
</gene>
<proteinExistence type="predicted"/>
<organism evidence="1 2">
    <name type="scientific">Pseudomonas syringae pv. coriandricola</name>
    <dbReference type="NCBI Taxonomy" id="264453"/>
    <lineage>
        <taxon>Bacteria</taxon>
        <taxon>Pseudomonadati</taxon>
        <taxon>Pseudomonadota</taxon>
        <taxon>Gammaproteobacteria</taxon>
        <taxon>Pseudomonadales</taxon>
        <taxon>Pseudomonadaceae</taxon>
        <taxon>Pseudomonas</taxon>
    </lineage>
</organism>